<evidence type="ECO:0000313" key="2">
    <source>
        <dbReference type="EMBL" id="MRW92351.1"/>
    </source>
</evidence>
<evidence type="ECO:0000313" key="3">
    <source>
        <dbReference type="Proteomes" id="UP000433309"/>
    </source>
</evidence>
<dbReference type="Proteomes" id="UP000433309">
    <property type="component" value="Unassembled WGS sequence"/>
</dbReference>
<evidence type="ECO:0000256" key="1">
    <source>
        <dbReference type="SAM" id="Phobius"/>
    </source>
</evidence>
<dbReference type="AlphaFoldDB" id="A0A6I2L2N9"/>
<sequence length="73" mass="8193">MEEVVADTRQRLVRIEVQLAGVEARMSTKEDIAILRTELAHMELRMLKWFIGTAITLTAAASTIVFAIAKLIH</sequence>
<keyword evidence="3" id="KW-1185">Reference proteome</keyword>
<proteinExistence type="predicted"/>
<protein>
    <recommendedName>
        <fullName evidence="4">Hemolysin XhlA</fullName>
    </recommendedName>
</protein>
<name>A0A6I2L2N9_9BURK</name>
<organism evidence="2 3">
    <name type="scientific">Duganella guangzhouensis</name>
    <dbReference type="NCBI Taxonomy" id="2666084"/>
    <lineage>
        <taxon>Bacteria</taxon>
        <taxon>Pseudomonadati</taxon>
        <taxon>Pseudomonadota</taxon>
        <taxon>Betaproteobacteria</taxon>
        <taxon>Burkholderiales</taxon>
        <taxon>Oxalobacteraceae</taxon>
        <taxon>Telluria group</taxon>
        <taxon>Duganella</taxon>
    </lineage>
</organism>
<keyword evidence="1" id="KW-0812">Transmembrane</keyword>
<feature type="transmembrane region" description="Helical" evidence="1">
    <location>
        <begin position="49"/>
        <end position="72"/>
    </location>
</feature>
<keyword evidence="1" id="KW-0472">Membrane</keyword>
<accession>A0A6I2L2N9</accession>
<evidence type="ECO:0008006" key="4">
    <source>
        <dbReference type="Google" id="ProtNLM"/>
    </source>
</evidence>
<reference evidence="2 3" key="1">
    <citation type="submission" date="2019-11" db="EMBL/GenBank/DDBJ databases">
        <title>Novel species isolated from a subtropical stream in China.</title>
        <authorList>
            <person name="Lu H."/>
        </authorList>
    </citation>
    <scope>NUCLEOTIDE SEQUENCE [LARGE SCALE GENOMIC DNA]</scope>
    <source>
        <strain evidence="2 3">FT80W</strain>
    </source>
</reference>
<keyword evidence="1" id="KW-1133">Transmembrane helix</keyword>
<gene>
    <name evidence="2" type="ORF">GJ699_20350</name>
</gene>
<comment type="caution">
    <text evidence="2">The sequence shown here is derived from an EMBL/GenBank/DDBJ whole genome shotgun (WGS) entry which is preliminary data.</text>
</comment>
<dbReference type="EMBL" id="WKJK01000011">
    <property type="protein sequence ID" value="MRW92351.1"/>
    <property type="molecule type" value="Genomic_DNA"/>
</dbReference>